<comment type="caution">
    <text evidence="1">The sequence shown here is derived from an EMBL/GenBank/DDBJ whole genome shotgun (WGS) entry which is preliminary data.</text>
</comment>
<dbReference type="EMBL" id="BAVZ01000008">
    <property type="protein sequence ID" value="GAF08801.1"/>
    <property type="molecule type" value="Genomic_DNA"/>
</dbReference>
<evidence type="ECO:0000313" key="1">
    <source>
        <dbReference type="EMBL" id="GAF08801.1"/>
    </source>
</evidence>
<gene>
    <name evidence="1" type="ORF">JCM16418_2906</name>
</gene>
<evidence type="ECO:0000313" key="2">
    <source>
        <dbReference type="Proteomes" id="UP000019364"/>
    </source>
</evidence>
<reference evidence="1 2" key="1">
    <citation type="journal article" date="2014" name="Genome Announc.">
        <title>Draft Genome Sequence of Paenibacillus pini JCM 16418T, Isolated from the Rhizosphere of Pine Tree.</title>
        <authorList>
            <person name="Yuki M."/>
            <person name="Oshima K."/>
            <person name="Suda W."/>
            <person name="Oshida Y."/>
            <person name="Kitamura K."/>
            <person name="Iida Y."/>
            <person name="Hattori M."/>
            <person name="Ohkuma M."/>
        </authorList>
    </citation>
    <scope>NUCLEOTIDE SEQUENCE [LARGE SCALE GENOMIC DNA]</scope>
    <source>
        <strain evidence="1 2">JCM 16418</strain>
    </source>
</reference>
<proteinExistence type="predicted"/>
<protein>
    <submittedName>
        <fullName evidence="1">Uncharacterized protein</fullName>
    </submittedName>
</protein>
<accession>W7YW00</accession>
<sequence length="61" mass="7017">MLISSIHFLADLEEISLIQQIVPAQLNKLMKRVDDILIRLSRKVMTHPSEQYQSILESIGI</sequence>
<keyword evidence="2" id="KW-1185">Reference proteome</keyword>
<organism evidence="1 2">
    <name type="scientific">Paenibacillus pini JCM 16418</name>
    <dbReference type="NCBI Taxonomy" id="1236976"/>
    <lineage>
        <taxon>Bacteria</taxon>
        <taxon>Bacillati</taxon>
        <taxon>Bacillota</taxon>
        <taxon>Bacilli</taxon>
        <taxon>Bacillales</taxon>
        <taxon>Paenibacillaceae</taxon>
        <taxon>Paenibacillus</taxon>
    </lineage>
</organism>
<dbReference type="AlphaFoldDB" id="W7YW00"/>
<name>W7YW00_9BACL</name>
<dbReference type="Proteomes" id="UP000019364">
    <property type="component" value="Unassembled WGS sequence"/>
</dbReference>